<dbReference type="Pfam" id="PF07734">
    <property type="entry name" value="FBA_1"/>
    <property type="match status" value="1"/>
</dbReference>
<dbReference type="Gene3D" id="1.10.630.10">
    <property type="entry name" value="Cytochrome P450"/>
    <property type="match status" value="2"/>
</dbReference>
<dbReference type="InterPro" id="IPR036396">
    <property type="entry name" value="Cyt_P450_sf"/>
</dbReference>
<dbReference type="NCBIfam" id="TIGR01640">
    <property type="entry name" value="F_box_assoc_1"/>
    <property type="match status" value="1"/>
</dbReference>
<evidence type="ECO:0000256" key="8">
    <source>
        <dbReference type="ARBA" id="ARBA00023004"/>
    </source>
</evidence>
<keyword evidence="5 11" id="KW-0479">Metal-binding</keyword>
<dbReference type="GO" id="GO:0005506">
    <property type="term" value="F:iron ion binding"/>
    <property type="evidence" value="ECO:0007669"/>
    <property type="project" value="InterPro"/>
</dbReference>
<evidence type="ECO:0000256" key="9">
    <source>
        <dbReference type="ARBA" id="ARBA00023033"/>
    </source>
</evidence>
<evidence type="ECO:0000256" key="3">
    <source>
        <dbReference type="ARBA" id="ARBA00022617"/>
    </source>
</evidence>
<feature type="binding site" description="axial binding residue" evidence="11">
    <location>
        <position position="1246"/>
    </location>
    <ligand>
        <name>heme</name>
        <dbReference type="ChEBI" id="CHEBI:30413"/>
    </ligand>
    <ligandPart>
        <name>Fe</name>
        <dbReference type="ChEBI" id="CHEBI:18248"/>
    </ligandPart>
</feature>
<evidence type="ECO:0000256" key="10">
    <source>
        <dbReference type="ARBA" id="ARBA00023136"/>
    </source>
</evidence>
<evidence type="ECO:0000313" key="13">
    <source>
        <dbReference type="EnsemblPlants" id="AUR62008247-RA:cds"/>
    </source>
</evidence>
<evidence type="ECO:0000256" key="11">
    <source>
        <dbReference type="PIRSR" id="PIRSR602401-1"/>
    </source>
</evidence>
<dbReference type="InterPro" id="IPR001810">
    <property type="entry name" value="F-box_dom"/>
</dbReference>
<dbReference type="Pfam" id="PF12937">
    <property type="entry name" value="F-box-like"/>
    <property type="match status" value="1"/>
</dbReference>
<dbReference type="EnsemblPlants" id="AUR62008247-RA">
    <property type="protein sequence ID" value="AUR62008247-RA:cds"/>
    <property type="gene ID" value="AUR62008247"/>
</dbReference>
<dbReference type="FunFam" id="1.10.630.10:FF:000029">
    <property type="entry name" value="Cytochrome P450 734A1"/>
    <property type="match status" value="2"/>
</dbReference>
<sequence>MDHQSMSKMKKRKVFDELPTELLVKIFSRLSVTSLLQLRRVCKEWNTIITNQDFVSLHLQHQQQQLTLPGCRNEYYLCRQEERGDMVLCRTDTFAQVARLNTPRMFHRSSVNRVVNYVDGVLLMHLNGNDPKIVLWNPIIRKVLEIPCFLPKGWYKNMKFGFGFDSMSKTYKVIAFHLAKYLTATKVYNLRNYSWLNPKQREIPITTIYFTQFVTPVNLDNEIYWLGSVDKKKTSNLTHFLCFDFSSEAFTCIKLPDMKEGSAEAEHKRCSAVLDNSLAVLDYYYGRRRIHASVWKREKSDSGYDWNKQYNVDIKLEGHMYSSNKIELWFRNLPKGSSSYNLEFHQESKTLSNTNWLPIKFLQRPKKLEKLLRQQGLSGTSYKFLFGDLKDFTAMRVEPLKYPMDSSSDDYFPRVEPFGNRFAPKLGKDFFIWFGPVPMLQISKPHLVREALTKMQEFHKVRVNPILKQLIPGLVSLEGEKWAKHRKLINPAFRVDKLKLMLPAFRDSCEEIINKWEMIVAKRGSGELDVYPDLMQLSSDVISRAAFGSNYEEGQKIFELLKVQTDLGLLMLQSVYIPGMRFIPTPRNRKFKRLEDQMHSSLQAIINKRKEEIKAGDAVKADLLGILMDSNSKKTTQQAAGSNKNHHVRMSLEDLINECKLFYLAGQETTSTLIVWTMIMLSKHQDWQERARQEVLQAFGNNMTMILYEVLRLYPPAMQMSRRVHKDTNLGALSLPSGTVIIVYVNTIHRDKEFWGDDAEEFKPERFAEGISKATKGNNAFFPFGYGPRICIGEKFAMTEAKLVLCMILQRFSFELSPSYVHAPSVNQIDELGMVEAYEAGEIAQTARSLSFSHDYFPRVEPFRHQLAPKLGLDFLWFGPIPMIQISKPQLIREAFTKTQELHKLKMNPILEKLFPGLVNLEGEKWAKNRKLITPAFHVEKLKLMLPAFRDSCEEIINKWEMIIAKRGSGELDVYPDLMQLSADVISRAAFGSNYKEGQKIFELLKQQTDVGLLMLQSIYIPGMRFIPTPRNRRFKKLEYQMRTSLRAIINKRKEEIEAGKAVKTDLLSILMDSNSKEIQKAAGSNKNEHIGMSLEDVIAECKLFYLAGQETTSTLIVWTMILLSKHQDWQERAREEVLQAFGNKVPDIESLNHLKTITMILYEVLRLYPPVMQLSRWVQKDTNLGTLSLPSGTMITIFMNIVHMDKELWGDDAEEFKPERFAEGISKATNGNNSYFPFGWGPRICIGEKFAIAEVKMAICMFLQRFSFELSPSYVHAPRTTLFLQPQHGAHIILYKL</sequence>
<dbReference type="Pfam" id="PF00067">
    <property type="entry name" value="p450"/>
    <property type="match status" value="2"/>
</dbReference>
<evidence type="ECO:0000259" key="12">
    <source>
        <dbReference type="PROSITE" id="PS50181"/>
    </source>
</evidence>
<dbReference type="Gramene" id="AUR62008247-RA">
    <property type="protein sequence ID" value="AUR62008247-RA:cds"/>
    <property type="gene ID" value="AUR62008247"/>
</dbReference>
<dbReference type="GO" id="GO:0016020">
    <property type="term" value="C:membrane"/>
    <property type="evidence" value="ECO:0007669"/>
    <property type="project" value="UniProtKB-SubCell"/>
</dbReference>
<reference evidence="13" key="1">
    <citation type="journal article" date="2017" name="Nature">
        <title>The genome of Chenopodium quinoa.</title>
        <authorList>
            <person name="Jarvis D.E."/>
            <person name="Ho Y.S."/>
            <person name="Lightfoot D.J."/>
            <person name="Schmoeckel S.M."/>
            <person name="Li B."/>
            <person name="Borm T.J.A."/>
            <person name="Ohyanagi H."/>
            <person name="Mineta K."/>
            <person name="Michell C.T."/>
            <person name="Saber N."/>
            <person name="Kharbatia N.M."/>
            <person name="Rupper R.R."/>
            <person name="Sharp A.R."/>
            <person name="Dally N."/>
            <person name="Boughton B.A."/>
            <person name="Woo Y.H."/>
            <person name="Gao G."/>
            <person name="Schijlen E.G.W.M."/>
            <person name="Guo X."/>
            <person name="Momin A.A."/>
            <person name="Negrao S."/>
            <person name="Al-Babili S."/>
            <person name="Gehring C."/>
            <person name="Roessner U."/>
            <person name="Jung C."/>
            <person name="Murphy K."/>
            <person name="Arold S.T."/>
            <person name="Gojobori T."/>
            <person name="van der Linden C.G."/>
            <person name="van Loo E.N."/>
            <person name="Jellen E.N."/>
            <person name="Maughan P.J."/>
            <person name="Tester M."/>
        </authorList>
    </citation>
    <scope>NUCLEOTIDE SEQUENCE [LARGE SCALE GENOMIC DNA]</scope>
    <source>
        <strain evidence="13">cv. PI 614886</strain>
    </source>
</reference>
<accession>A0A803L8Q8</accession>
<evidence type="ECO:0000313" key="14">
    <source>
        <dbReference type="Proteomes" id="UP000596660"/>
    </source>
</evidence>
<evidence type="ECO:0000256" key="4">
    <source>
        <dbReference type="ARBA" id="ARBA00022692"/>
    </source>
</evidence>
<comment type="similarity">
    <text evidence="2">Belongs to the cytochrome P450 family.</text>
</comment>
<feature type="domain" description="F-box" evidence="12">
    <location>
        <begin position="12"/>
        <end position="57"/>
    </location>
</feature>
<keyword evidence="14" id="KW-1185">Reference proteome</keyword>
<organism evidence="13 14">
    <name type="scientific">Chenopodium quinoa</name>
    <name type="common">Quinoa</name>
    <dbReference type="NCBI Taxonomy" id="63459"/>
    <lineage>
        <taxon>Eukaryota</taxon>
        <taxon>Viridiplantae</taxon>
        <taxon>Streptophyta</taxon>
        <taxon>Embryophyta</taxon>
        <taxon>Tracheophyta</taxon>
        <taxon>Spermatophyta</taxon>
        <taxon>Magnoliopsida</taxon>
        <taxon>eudicotyledons</taxon>
        <taxon>Gunneridae</taxon>
        <taxon>Pentapetalae</taxon>
        <taxon>Caryophyllales</taxon>
        <taxon>Chenopodiaceae</taxon>
        <taxon>Chenopodioideae</taxon>
        <taxon>Atripliceae</taxon>
        <taxon>Chenopodium</taxon>
    </lineage>
</organism>
<dbReference type="PANTHER" id="PTHR24282">
    <property type="entry name" value="CYTOCHROME P450 FAMILY MEMBER"/>
    <property type="match status" value="1"/>
</dbReference>
<dbReference type="GO" id="GO:0004497">
    <property type="term" value="F:monooxygenase activity"/>
    <property type="evidence" value="ECO:0007669"/>
    <property type="project" value="UniProtKB-KW"/>
</dbReference>
<keyword evidence="4" id="KW-0812">Transmembrane</keyword>
<keyword evidence="7" id="KW-0560">Oxidoreductase</keyword>
<dbReference type="Proteomes" id="UP000596660">
    <property type="component" value="Unplaced"/>
</dbReference>
<reference evidence="13" key="2">
    <citation type="submission" date="2021-03" db="UniProtKB">
        <authorList>
            <consortium name="EnsemblPlants"/>
        </authorList>
    </citation>
    <scope>IDENTIFICATION</scope>
</reference>
<dbReference type="PRINTS" id="PR00463">
    <property type="entry name" value="EP450I"/>
</dbReference>
<keyword evidence="10" id="KW-0472">Membrane</keyword>
<dbReference type="InterPro" id="IPR006527">
    <property type="entry name" value="F-box-assoc_dom_typ1"/>
</dbReference>
<dbReference type="InterPro" id="IPR017972">
    <property type="entry name" value="Cyt_P450_CS"/>
</dbReference>
<comment type="cofactor">
    <cofactor evidence="11">
        <name>heme</name>
        <dbReference type="ChEBI" id="CHEBI:30413"/>
    </cofactor>
</comment>
<dbReference type="Gene3D" id="1.20.1280.50">
    <property type="match status" value="1"/>
</dbReference>
<dbReference type="InterPro" id="IPR017451">
    <property type="entry name" value="F-box-assoc_interact_dom"/>
</dbReference>
<dbReference type="PROSITE" id="PS50181">
    <property type="entry name" value="FBOX"/>
    <property type="match status" value="1"/>
</dbReference>
<keyword evidence="6" id="KW-1133">Transmembrane helix</keyword>
<dbReference type="OMA" id="FLLYKWG"/>
<evidence type="ECO:0000256" key="2">
    <source>
        <dbReference type="ARBA" id="ARBA00010617"/>
    </source>
</evidence>
<comment type="subcellular location">
    <subcellularLocation>
        <location evidence="1">Membrane</location>
    </subcellularLocation>
</comment>
<dbReference type="PANTHER" id="PTHR24282:SF255">
    <property type="entry name" value="CYTOCHROME P450 72A11-RELATED"/>
    <property type="match status" value="1"/>
</dbReference>
<keyword evidence="8 11" id="KW-0408">Iron</keyword>
<dbReference type="GO" id="GO:0020037">
    <property type="term" value="F:heme binding"/>
    <property type="evidence" value="ECO:0007669"/>
    <property type="project" value="InterPro"/>
</dbReference>
<proteinExistence type="inferred from homology"/>
<name>A0A803L8Q8_CHEQI</name>
<dbReference type="CDD" id="cd22157">
    <property type="entry name" value="F-box_AtFBW1-like"/>
    <property type="match status" value="1"/>
</dbReference>
<dbReference type="InterPro" id="IPR050665">
    <property type="entry name" value="Cytochrome_P450_Monooxygen"/>
</dbReference>
<dbReference type="InterPro" id="IPR036047">
    <property type="entry name" value="F-box-like_dom_sf"/>
</dbReference>
<dbReference type="InterPro" id="IPR002401">
    <property type="entry name" value="Cyt_P450_E_grp-I"/>
</dbReference>
<dbReference type="GO" id="GO:0016705">
    <property type="term" value="F:oxidoreductase activity, acting on paired donors, with incorporation or reduction of molecular oxygen"/>
    <property type="evidence" value="ECO:0007669"/>
    <property type="project" value="InterPro"/>
</dbReference>
<dbReference type="InterPro" id="IPR001128">
    <property type="entry name" value="Cyt_P450"/>
</dbReference>
<evidence type="ECO:0000256" key="5">
    <source>
        <dbReference type="ARBA" id="ARBA00022723"/>
    </source>
</evidence>
<evidence type="ECO:0000256" key="6">
    <source>
        <dbReference type="ARBA" id="ARBA00022989"/>
    </source>
</evidence>
<protein>
    <recommendedName>
        <fullName evidence="12">F-box domain-containing protein</fullName>
    </recommendedName>
</protein>
<dbReference type="PRINTS" id="PR00385">
    <property type="entry name" value="P450"/>
</dbReference>
<dbReference type="SUPFAM" id="SSF48264">
    <property type="entry name" value="Cytochrome P450"/>
    <property type="match status" value="2"/>
</dbReference>
<dbReference type="PROSITE" id="PS00086">
    <property type="entry name" value="CYTOCHROME_P450"/>
    <property type="match status" value="2"/>
</dbReference>
<dbReference type="SUPFAM" id="SSF81383">
    <property type="entry name" value="F-box domain"/>
    <property type="match status" value="1"/>
</dbReference>
<keyword evidence="9" id="KW-0503">Monooxygenase</keyword>
<keyword evidence="3 11" id="KW-0349">Heme</keyword>
<evidence type="ECO:0000256" key="7">
    <source>
        <dbReference type="ARBA" id="ARBA00023002"/>
    </source>
</evidence>
<dbReference type="SMART" id="SM00256">
    <property type="entry name" value="FBOX"/>
    <property type="match status" value="1"/>
</dbReference>
<evidence type="ECO:0000256" key="1">
    <source>
        <dbReference type="ARBA" id="ARBA00004370"/>
    </source>
</evidence>